<feature type="transmembrane region" description="Helical" evidence="1">
    <location>
        <begin position="92"/>
        <end position="109"/>
    </location>
</feature>
<reference evidence="2" key="2">
    <citation type="journal article" date="2015" name="Sci. Rep.">
        <title>Genetic analysis of capsular polysaccharide synthesis gene clusters in 79 capsular types of Klebsiella spp.</title>
        <authorList>
            <person name="Pan Y.J."/>
            <person name="Lin T.L."/>
            <person name="Chen C.T."/>
            <person name="Chen Y.Y."/>
            <person name="Hsieh P.F."/>
            <person name="Hsu C.R."/>
            <person name="Wu M.C."/>
            <person name="Wang J.T."/>
        </authorList>
    </citation>
    <scope>NUCLEOTIDE SEQUENCE</scope>
    <source>
        <strain evidence="2">8306</strain>
    </source>
</reference>
<keyword evidence="1" id="KW-0472">Membrane</keyword>
<feature type="transmembrane region" description="Helical" evidence="1">
    <location>
        <begin position="229"/>
        <end position="249"/>
    </location>
</feature>
<dbReference type="EMBL" id="AB924574">
    <property type="protein sequence ID" value="BAT23676.1"/>
    <property type="molecule type" value="Genomic_DNA"/>
</dbReference>
<reference evidence="2" key="1">
    <citation type="submission" date="2014-04" db="EMBL/GenBank/DDBJ databases">
        <authorList>
            <person name="Harrison E."/>
        </authorList>
    </citation>
    <scope>NUCLEOTIDE SEQUENCE</scope>
    <source>
        <strain evidence="2">8306</strain>
    </source>
</reference>
<proteinExistence type="predicted"/>
<evidence type="ECO:0000313" key="2">
    <source>
        <dbReference type="EMBL" id="BAT23676.1"/>
    </source>
</evidence>
<keyword evidence="1" id="KW-0812">Transmembrane</keyword>
<organism evidence="2">
    <name type="scientific">Klebsiella sp. 8306</name>
    <dbReference type="NCBI Taxonomy" id="1497813"/>
    <lineage>
        <taxon>Bacteria</taxon>
        <taxon>Pseudomonadati</taxon>
        <taxon>Pseudomonadota</taxon>
        <taxon>Gammaproteobacteria</taxon>
        <taxon>Enterobacterales</taxon>
        <taxon>Enterobacteriaceae</taxon>
        <taxon>Klebsiella/Raoultella group</taxon>
        <taxon>Klebsiella</taxon>
    </lineage>
</organism>
<feature type="transmembrane region" description="Helical" evidence="1">
    <location>
        <begin position="161"/>
        <end position="182"/>
    </location>
</feature>
<feature type="transmembrane region" description="Helical" evidence="1">
    <location>
        <begin position="256"/>
        <end position="275"/>
    </location>
</feature>
<protein>
    <submittedName>
        <fullName evidence="2">O-antigen and lipid-linked capsular repeat unit polymerase</fullName>
    </submittedName>
</protein>
<feature type="transmembrane region" description="Helical" evidence="1">
    <location>
        <begin position="305"/>
        <end position="324"/>
    </location>
</feature>
<name>A0A0P0YR22_9ENTR</name>
<evidence type="ECO:0000256" key="1">
    <source>
        <dbReference type="SAM" id="Phobius"/>
    </source>
</evidence>
<sequence length="330" mass="38311">MVVHNDTERRSTRIYTKQGILVNYLIYFILTPILIYTVGVKDKNVWMDYPTYIKYFEMSTTNTVVDIILTGKDPFFQLLNKPFTWMNDGFEYFLFTIASVTLLIKIRALQNSTNNFLILLILYSSFLLCLHDYIQIRVSLAIAICAWAIYVSKSTKRSLVLFLIAALIHLSVSLVIIFYLVYLYCSKRVLIVTIIASFFLPFIVFSGIIPNARIATYVSLAASKEQYYQINIFATQPILQAMSIIVIFFSKQLKKYKWTFEFCISLAGVFIFYSFYKVPVFAFRLFELTMFFNIILLSKSFNLSVFIKGICFLYILVGFKNMFYGASALL</sequence>
<gene>
    <name evidence="2" type="primary">wzy</name>
</gene>
<accession>A0A0P0YR22</accession>
<dbReference type="Pfam" id="PF14897">
    <property type="entry name" value="EpsG"/>
    <property type="match status" value="1"/>
</dbReference>
<feature type="transmembrane region" description="Helical" evidence="1">
    <location>
        <begin position="189"/>
        <end position="209"/>
    </location>
</feature>
<dbReference type="InterPro" id="IPR049458">
    <property type="entry name" value="EpsG-like"/>
</dbReference>
<feature type="transmembrane region" description="Helical" evidence="1">
    <location>
        <begin position="21"/>
        <end position="39"/>
    </location>
</feature>
<feature type="transmembrane region" description="Helical" evidence="1">
    <location>
        <begin position="116"/>
        <end position="149"/>
    </location>
</feature>
<keyword evidence="1" id="KW-1133">Transmembrane helix</keyword>
<dbReference type="AlphaFoldDB" id="A0A0P0YR22"/>